<sequence>MTGLNREEGILSQFSSLAVTAPEHIKGEEDPMVRAANNHIRSGGMSPSKSTSGCVAYVVLNGRVKGVHYTWYINASPSTVILINPGSFLDRESCCHSVSGFPNKVYRGYKTVLQAEEAWREANEKGIVGDPLAGADSSPAPRDTNNAGDISRMVQAESSSVKHESSHRPTEFPSPSRSPSLNPRQAPRRQYWWVVLKGVEPGVYISQTAAREAAGTHPLVRIERMGNEDRAQQLWTTALGTGHVTLLPAA</sequence>
<evidence type="ECO:0000313" key="2">
    <source>
        <dbReference type="EMBL" id="KAK7018059.1"/>
    </source>
</evidence>
<protein>
    <submittedName>
        <fullName evidence="2">Uncharacterized protein</fullName>
    </submittedName>
</protein>
<feature type="compositionally biased region" description="Basic and acidic residues" evidence="1">
    <location>
        <begin position="160"/>
        <end position="170"/>
    </location>
</feature>
<comment type="caution">
    <text evidence="2">The sequence shown here is derived from an EMBL/GenBank/DDBJ whole genome shotgun (WGS) entry which is preliminary data.</text>
</comment>
<keyword evidence="4" id="KW-1185">Reference proteome</keyword>
<proteinExistence type="predicted"/>
<reference evidence="2 4" key="1">
    <citation type="submission" date="2024-01" db="EMBL/GenBank/DDBJ databases">
        <title>A draft genome for a cacao thread blight-causing isolate of Paramarasmius palmivorus.</title>
        <authorList>
            <person name="Baruah I.K."/>
            <person name="Bukari Y."/>
            <person name="Amoako-Attah I."/>
            <person name="Meinhardt L.W."/>
            <person name="Bailey B.A."/>
            <person name="Cohen S.P."/>
        </authorList>
    </citation>
    <scope>NUCLEOTIDE SEQUENCE [LARGE SCALE GENOMIC DNA]</scope>
    <source>
        <strain evidence="2 4">GH-12</strain>
    </source>
</reference>
<evidence type="ECO:0000313" key="3">
    <source>
        <dbReference type="EMBL" id="KAK7041546.1"/>
    </source>
</evidence>
<evidence type="ECO:0000256" key="1">
    <source>
        <dbReference type="SAM" id="MobiDB-lite"/>
    </source>
</evidence>
<feature type="region of interest" description="Disordered" evidence="1">
    <location>
        <begin position="155"/>
        <end position="184"/>
    </location>
</feature>
<feature type="region of interest" description="Disordered" evidence="1">
    <location>
        <begin position="128"/>
        <end position="147"/>
    </location>
</feature>
<dbReference type="Gene3D" id="3.40.970.10">
    <property type="entry name" value="Ribonuclease H1, N-terminal domain"/>
    <property type="match status" value="1"/>
</dbReference>
<gene>
    <name evidence="3" type="ORF">VNI00_009133</name>
    <name evidence="2" type="ORF">VNI00_018407</name>
</gene>
<accession>A0AAW0AWV8</accession>
<dbReference type="EMBL" id="JAYKXP010000033">
    <property type="protein sequence ID" value="KAK7041546.1"/>
    <property type="molecule type" value="Genomic_DNA"/>
</dbReference>
<name>A0AAW0AWV8_9AGAR</name>
<dbReference type="Proteomes" id="UP001383192">
    <property type="component" value="Unassembled WGS sequence"/>
</dbReference>
<dbReference type="InterPro" id="IPR037056">
    <property type="entry name" value="RNase_H1_N_sf"/>
</dbReference>
<evidence type="ECO:0000313" key="4">
    <source>
        <dbReference type="Proteomes" id="UP001383192"/>
    </source>
</evidence>
<feature type="compositionally biased region" description="Low complexity" evidence="1">
    <location>
        <begin position="173"/>
        <end position="184"/>
    </location>
</feature>
<organism evidence="2 4">
    <name type="scientific">Paramarasmius palmivorus</name>
    <dbReference type="NCBI Taxonomy" id="297713"/>
    <lineage>
        <taxon>Eukaryota</taxon>
        <taxon>Fungi</taxon>
        <taxon>Dikarya</taxon>
        <taxon>Basidiomycota</taxon>
        <taxon>Agaricomycotina</taxon>
        <taxon>Agaricomycetes</taxon>
        <taxon>Agaricomycetidae</taxon>
        <taxon>Agaricales</taxon>
        <taxon>Marasmiineae</taxon>
        <taxon>Marasmiaceae</taxon>
        <taxon>Paramarasmius</taxon>
    </lineage>
</organism>
<dbReference type="EMBL" id="JAYKXP010000232">
    <property type="protein sequence ID" value="KAK7018059.1"/>
    <property type="molecule type" value="Genomic_DNA"/>
</dbReference>
<dbReference type="AlphaFoldDB" id="A0AAW0AWV8"/>